<accession>N6Z691</accession>
<protein>
    <recommendedName>
        <fullName evidence="3">Transferrin-binding protein B C-lobe/N-lobe beta barrel domain-containing protein</fullName>
    </recommendedName>
</protein>
<keyword evidence="2" id="KW-1185">Reference proteome</keyword>
<dbReference type="Proteomes" id="UP000013232">
    <property type="component" value="Unassembled WGS sequence"/>
</dbReference>
<evidence type="ECO:0008006" key="3">
    <source>
        <dbReference type="Google" id="ProtNLM"/>
    </source>
</evidence>
<dbReference type="eggNOG" id="ENOG5033X4H">
    <property type="taxonomic scope" value="Bacteria"/>
</dbReference>
<dbReference type="AlphaFoldDB" id="N6Z691"/>
<name>N6Z691_THAL4</name>
<sequence>MGTSNHFLFNTGNSGLRLNNDIYGYIDIADGPIRGSNAAIAEQGNGGFLRPKHVIGGIISWPNIAQVWKDTASVNGTSNNQYANFAVNSIRQIQSFPPLIPAPAFGGLVIGQVAANTSGAPAANPTLLAVGSGVYFGEWAPKVNSDPVGTNLNMASNDRTVWYVGDNAVSNMPTAINATYGVIGISQTGTNANGNTLPGGLPDNLNLYKGKLDVSYVSGSGTIGAGSTNNSISRVVGGVTHTISFASTTIDNTGFFSNGSTIEGRFYNGAEALAGMYTNGTLPDAAFGGSKVSGTITP</sequence>
<gene>
    <name evidence="1" type="ORF">C666_10280</name>
</gene>
<evidence type="ECO:0000313" key="2">
    <source>
        <dbReference type="Proteomes" id="UP000013232"/>
    </source>
</evidence>
<dbReference type="EMBL" id="AMXE01000034">
    <property type="protein sequence ID" value="ENO87719.1"/>
    <property type="molecule type" value="Genomic_DNA"/>
</dbReference>
<organism evidence="1 2">
    <name type="scientific">Thauera linaloolentis (strain DSM 12138 / JCM 21573 / CCUG 41526 / CIP 105981 / IAM 15112 / NBRC 102519 / 47Lol)</name>
    <dbReference type="NCBI Taxonomy" id="1123367"/>
    <lineage>
        <taxon>Bacteria</taxon>
        <taxon>Pseudomonadati</taxon>
        <taxon>Pseudomonadota</taxon>
        <taxon>Betaproteobacteria</taxon>
        <taxon>Rhodocyclales</taxon>
        <taxon>Zoogloeaceae</taxon>
        <taxon>Thauera</taxon>
    </lineage>
</organism>
<proteinExistence type="predicted"/>
<reference evidence="1 2" key="1">
    <citation type="submission" date="2012-09" db="EMBL/GenBank/DDBJ databases">
        <title>Draft Genome Sequences of 6 Strains from Genus Thauera.</title>
        <authorList>
            <person name="Liu B."/>
            <person name="Shapleigh J.P."/>
            <person name="Frostegard A.H."/>
        </authorList>
    </citation>
    <scope>NUCLEOTIDE SEQUENCE [LARGE SCALE GENOMIC DNA]</scope>
    <source>
        <strain evidence="2">47Lol / DSM 12138</strain>
    </source>
</reference>
<comment type="caution">
    <text evidence="1">The sequence shown here is derived from an EMBL/GenBank/DDBJ whole genome shotgun (WGS) entry which is preliminary data.</text>
</comment>
<evidence type="ECO:0000313" key="1">
    <source>
        <dbReference type="EMBL" id="ENO87719.1"/>
    </source>
</evidence>